<feature type="domain" description="AIG1-type G" evidence="6">
    <location>
        <begin position="490"/>
        <end position="664"/>
    </location>
</feature>
<dbReference type="Gene3D" id="3.40.50.300">
    <property type="entry name" value="P-loop containing nucleotide triphosphate hydrolases"/>
    <property type="match status" value="1"/>
</dbReference>
<dbReference type="Proteomes" id="UP000504632">
    <property type="component" value="Chromosome 15"/>
</dbReference>
<evidence type="ECO:0000256" key="1">
    <source>
        <dbReference type="ARBA" id="ARBA00008535"/>
    </source>
</evidence>
<name>A0A6J2WX11_CHACN</name>
<dbReference type="InterPro" id="IPR019734">
    <property type="entry name" value="TPR_rpt"/>
</dbReference>
<gene>
    <name evidence="8" type="primary">LOC115828866</name>
</gene>
<protein>
    <submittedName>
        <fullName evidence="8">Interferon-induced protein with tetratricopeptide repeats 5</fullName>
    </submittedName>
</protein>
<reference evidence="8" key="1">
    <citation type="submission" date="2025-08" db="UniProtKB">
        <authorList>
            <consortium name="RefSeq"/>
        </authorList>
    </citation>
    <scope>IDENTIFICATION</scope>
</reference>
<evidence type="ECO:0000313" key="7">
    <source>
        <dbReference type="Proteomes" id="UP000504632"/>
    </source>
</evidence>
<evidence type="ECO:0000256" key="3">
    <source>
        <dbReference type="ARBA" id="ARBA00022741"/>
    </source>
</evidence>
<dbReference type="Pfam" id="PF04548">
    <property type="entry name" value="AIG1"/>
    <property type="match status" value="1"/>
</dbReference>
<keyword evidence="4" id="KW-0802">TPR repeat</keyword>
<dbReference type="InterPro" id="IPR006703">
    <property type="entry name" value="G_AIG1"/>
</dbReference>
<dbReference type="GO" id="GO:0005829">
    <property type="term" value="C:cytosol"/>
    <property type="evidence" value="ECO:0007669"/>
    <property type="project" value="TreeGrafter"/>
</dbReference>
<dbReference type="PANTHER" id="PTHR10271:SF29">
    <property type="entry name" value="INTERFERON-INDUCED PROTEIN WITH TETRATRICOPEPTIDE REPEATS-RELATED"/>
    <property type="match status" value="1"/>
</dbReference>
<comment type="similarity">
    <text evidence="5">Belongs to the IFIT family.</text>
</comment>
<dbReference type="GeneID" id="115828866"/>
<evidence type="ECO:0000256" key="4">
    <source>
        <dbReference type="ARBA" id="ARBA00022803"/>
    </source>
</evidence>
<evidence type="ECO:0000256" key="5">
    <source>
        <dbReference type="ARBA" id="ARBA00038336"/>
    </source>
</evidence>
<dbReference type="GO" id="GO:0005525">
    <property type="term" value="F:GTP binding"/>
    <property type="evidence" value="ECO:0007669"/>
    <property type="project" value="InterPro"/>
</dbReference>
<dbReference type="InParanoid" id="A0A6J2WX11"/>
<dbReference type="SMART" id="SM00028">
    <property type="entry name" value="TPR"/>
    <property type="match status" value="6"/>
</dbReference>
<evidence type="ECO:0000256" key="2">
    <source>
        <dbReference type="ARBA" id="ARBA00022737"/>
    </source>
</evidence>
<dbReference type="OrthoDB" id="8891580at2759"/>
<evidence type="ECO:0000313" key="8">
    <source>
        <dbReference type="RefSeq" id="XP_030648823.1"/>
    </source>
</evidence>
<dbReference type="GO" id="GO:0051607">
    <property type="term" value="P:defense response to virus"/>
    <property type="evidence" value="ECO:0007669"/>
    <property type="project" value="TreeGrafter"/>
</dbReference>
<dbReference type="InterPro" id="IPR011990">
    <property type="entry name" value="TPR-like_helical_dom_sf"/>
</dbReference>
<dbReference type="InterPro" id="IPR027417">
    <property type="entry name" value="P-loop_NTPase"/>
</dbReference>
<dbReference type="FunCoup" id="A0A6J2WX11">
    <property type="interactions" value="5"/>
</dbReference>
<evidence type="ECO:0000259" key="6">
    <source>
        <dbReference type="Pfam" id="PF04548"/>
    </source>
</evidence>
<proteinExistence type="inferred from homology"/>
<comment type="similarity">
    <text evidence="1">Belongs to the TRAFAC class TrmE-Era-EngA-EngB-Septin-like GTPase superfamily. AIG1/Toc34/Toc159-like paraseptin GTPase family. IAN subfamily.</text>
</comment>
<keyword evidence="7" id="KW-1185">Reference proteome</keyword>
<dbReference type="RefSeq" id="XP_030648823.1">
    <property type="nucleotide sequence ID" value="XM_030792963.1"/>
</dbReference>
<dbReference type="AlphaFoldDB" id="A0A6J2WX11"/>
<dbReference type="PANTHER" id="PTHR10271">
    <property type="entry name" value="INTERFERON-INDUCED PROTEIN WITH TETRATRICOPEPTIDE REPEATS"/>
    <property type="match status" value="1"/>
</dbReference>
<accession>A0A6J2WX11</accession>
<dbReference type="Pfam" id="PF13181">
    <property type="entry name" value="TPR_8"/>
    <property type="match status" value="1"/>
</dbReference>
<dbReference type="SUPFAM" id="SSF48452">
    <property type="entry name" value="TPR-like"/>
    <property type="match status" value="2"/>
</dbReference>
<keyword evidence="2" id="KW-0677">Repeat</keyword>
<keyword evidence="3" id="KW-0547">Nucleotide-binding</keyword>
<dbReference type="FunFam" id="1.25.40.10:FF:000032">
    <property type="entry name" value="Interferon-induced protein with tetratricopeptide repeats 5"/>
    <property type="match status" value="1"/>
</dbReference>
<dbReference type="Gene3D" id="1.25.40.10">
    <property type="entry name" value="Tetratricopeptide repeat domain"/>
    <property type="match status" value="3"/>
</dbReference>
<organism evidence="7 8">
    <name type="scientific">Chanos chanos</name>
    <name type="common">Milkfish</name>
    <name type="synonym">Mugil chanos</name>
    <dbReference type="NCBI Taxonomy" id="29144"/>
    <lineage>
        <taxon>Eukaryota</taxon>
        <taxon>Metazoa</taxon>
        <taxon>Chordata</taxon>
        <taxon>Craniata</taxon>
        <taxon>Vertebrata</taxon>
        <taxon>Euteleostomi</taxon>
        <taxon>Actinopterygii</taxon>
        <taxon>Neopterygii</taxon>
        <taxon>Teleostei</taxon>
        <taxon>Ostariophysi</taxon>
        <taxon>Gonorynchiformes</taxon>
        <taxon>Chanidae</taxon>
        <taxon>Chanos</taxon>
    </lineage>
</organism>
<sequence>MSSSHQEALKTRLFQLECHFTWSLNEENIDLTNLLNRLEEQIELELGKERRVVRSYNLFAYVKYLFGDLEDALINLLKSEKLAKLHYEKNYEKVLIVNYGNLAWLHYHKENYTECEKYLRVLEAIEQKLSLESPSGLHPEVLREKGWSFLKISSKFYNGAKECFREALEVEPDDSDLNAGYAIALYRTNSEKTSTVNSQTVSQLRRAIQLNPHDAVLLVLLSIKLSANTKEKLTESHESLRLVEMALKIDPDNPHVIRYVATFCRQQGALDAAIKLLERTLLSTPNSAFIHHQLALCYKGKKKILENERKQSDEDYTGEIEECLTRCIFHLEKAVSLKSSFVIAKTELAFQYGQARDIVKAEVLFQEAFGLAEKQNEHVAKVHHSFGLFQQYFKRDESLAIRHFMEGFRLQREPSEGKLCIDSLSRIARSRAHVNPNDGKAFDIKGYLHEIKGEKEKALECYEKALKYGVYPEERPHNTDTRIWSMSLRGAGKIAGNALLGKAGFDERVSCGDGGLKILEGIISGKVVRIVDIDLSTAEKSLKCEKSVLHPGPHVVLLVFSLQRDQFTEDTKNILEGLEFLGGRLWMHAIVVFTCGEALCGAFIEEFILKGGPMLEWLLEKCNNRYHVLDSKPSDSQVSTLVEKIHGLISEQGIHLVISEISERHSEVSLRMSGVS</sequence>